<feature type="transmembrane region" description="Helical" evidence="1">
    <location>
        <begin position="236"/>
        <end position="253"/>
    </location>
</feature>
<organism evidence="3 4">
    <name type="scientific">Candidatus Roizmanbacteria bacterium CG_4_8_14_3_um_filter_36_10</name>
    <dbReference type="NCBI Taxonomy" id="1974834"/>
    <lineage>
        <taxon>Bacteria</taxon>
        <taxon>Candidatus Roizmaniibacteriota</taxon>
    </lineage>
</organism>
<dbReference type="InterPro" id="IPR038731">
    <property type="entry name" value="RgtA/B/C-like"/>
</dbReference>
<feature type="transmembrane region" description="Helical" evidence="1">
    <location>
        <begin position="35"/>
        <end position="57"/>
    </location>
</feature>
<feature type="transmembrane region" description="Helical" evidence="1">
    <location>
        <begin position="169"/>
        <end position="188"/>
    </location>
</feature>
<keyword evidence="1" id="KW-0472">Membrane</keyword>
<keyword evidence="1" id="KW-0812">Transmembrane</keyword>
<dbReference type="EMBL" id="PFQK01000030">
    <property type="protein sequence ID" value="PJC82068.1"/>
    <property type="molecule type" value="Genomic_DNA"/>
</dbReference>
<feature type="domain" description="Glycosyltransferase RgtA/B/C/D-like" evidence="2">
    <location>
        <begin position="100"/>
        <end position="248"/>
    </location>
</feature>
<evidence type="ECO:0000256" key="1">
    <source>
        <dbReference type="SAM" id="Phobius"/>
    </source>
</evidence>
<sequence length="449" mass="53427">MVTILNKKFPNRREEIVLEQKLYNILMIKNAKKEFLLVLFFVVIFIALRSINFIYYLTFGWDQAEHAILALDVFRKKELVLIGPPVTAISFQGRQIFLGPFMTYLMIIFLALGNWNPVIASYIFMISCALMIIPLYYGVKWLLGQKAAWIMVIIYSLLPYYLNYTRFLWNPNFQFALLPALFLFMGLYQKSRNSWFLFITALWMGVLLQLHYQFIISIILITIYYFLVKKENFRKLLIYLGGLLVGFSPIFIFELRHQFYLSKTLLLFYQHINEFDIRGNRNHYYLGLSFVVLLGFMGLINNQLKRLNIKVFNIFLLLLFVVLIIFAAQITLIRPATAFWSPVQNWNYLADIKAYNIIKSQNLVNFNVTNQPTDSLALNQKYLLQRDNVKINYDDYWNEKYLFVIDKAGKKNFMDNPGYEVKTFRPFRLLKTWKINNYYNIYLVERLTK</sequence>
<dbReference type="Proteomes" id="UP000229370">
    <property type="component" value="Unassembled WGS sequence"/>
</dbReference>
<gene>
    <name evidence="3" type="ORF">CO007_01445</name>
</gene>
<accession>A0A2M8GNH0</accession>
<reference evidence="4" key="1">
    <citation type="submission" date="2017-09" db="EMBL/GenBank/DDBJ databases">
        <title>Depth-based differentiation of microbial function through sediment-hosted aquifers and enrichment of novel symbionts in the deep terrestrial subsurface.</title>
        <authorList>
            <person name="Probst A.J."/>
            <person name="Ladd B."/>
            <person name="Jarett J.K."/>
            <person name="Geller-Mcgrath D.E."/>
            <person name="Sieber C.M.K."/>
            <person name="Emerson J.B."/>
            <person name="Anantharaman K."/>
            <person name="Thomas B.C."/>
            <person name="Malmstrom R."/>
            <person name="Stieglmeier M."/>
            <person name="Klingl A."/>
            <person name="Woyke T."/>
            <person name="Ryan C.M."/>
            <person name="Banfield J.F."/>
        </authorList>
    </citation>
    <scope>NUCLEOTIDE SEQUENCE [LARGE SCALE GENOMIC DNA]</scope>
</reference>
<evidence type="ECO:0000313" key="4">
    <source>
        <dbReference type="Proteomes" id="UP000229370"/>
    </source>
</evidence>
<comment type="caution">
    <text evidence="3">The sequence shown here is derived from an EMBL/GenBank/DDBJ whole genome shotgun (WGS) entry which is preliminary data.</text>
</comment>
<feature type="transmembrane region" description="Helical" evidence="1">
    <location>
        <begin position="143"/>
        <end position="162"/>
    </location>
</feature>
<feature type="transmembrane region" description="Helical" evidence="1">
    <location>
        <begin position="194"/>
        <end position="227"/>
    </location>
</feature>
<keyword evidence="1" id="KW-1133">Transmembrane helix</keyword>
<evidence type="ECO:0000313" key="3">
    <source>
        <dbReference type="EMBL" id="PJC82068.1"/>
    </source>
</evidence>
<dbReference type="AlphaFoldDB" id="A0A2M8GNH0"/>
<proteinExistence type="predicted"/>
<feature type="transmembrane region" description="Helical" evidence="1">
    <location>
        <begin position="312"/>
        <end position="332"/>
    </location>
</feature>
<dbReference type="Pfam" id="PF13231">
    <property type="entry name" value="PMT_2"/>
    <property type="match status" value="1"/>
</dbReference>
<feature type="transmembrane region" description="Helical" evidence="1">
    <location>
        <begin position="95"/>
        <end position="112"/>
    </location>
</feature>
<protein>
    <recommendedName>
        <fullName evidence="2">Glycosyltransferase RgtA/B/C/D-like domain-containing protein</fullName>
    </recommendedName>
</protein>
<feature type="transmembrane region" description="Helical" evidence="1">
    <location>
        <begin position="119"/>
        <end position="137"/>
    </location>
</feature>
<feature type="transmembrane region" description="Helical" evidence="1">
    <location>
        <begin position="283"/>
        <end position="300"/>
    </location>
</feature>
<name>A0A2M8GNH0_9BACT</name>
<evidence type="ECO:0000259" key="2">
    <source>
        <dbReference type="Pfam" id="PF13231"/>
    </source>
</evidence>